<dbReference type="Pfam" id="PF12680">
    <property type="entry name" value="SnoaL_2"/>
    <property type="match status" value="1"/>
</dbReference>
<accession>A0A2P8FKG7</accession>
<dbReference type="RefSeq" id="WP_106606884.1">
    <property type="nucleotide sequence ID" value="NZ_PYGJ01000001.1"/>
</dbReference>
<name>A0A2P8FKG7_9RHOB</name>
<dbReference type="EMBL" id="PYGJ01000001">
    <property type="protein sequence ID" value="PSL22211.1"/>
    <property type="molecule type" value="Genomic_DNA"/>
</dbReference>
<proteinExistence type="predicted"/>
<keyword evidence="3" id="KW-1185">Reference proteome</keyword>
<comment type="caution">
    <text evidence="2">The sequence shown here is derived from an EMBL/GenBank/DDBJ whole genome shotgun (WGS) entry which is preliminary data.</text>
</comment>
<dbReference type="AlphaFoldDB" id="A0A2P8FKG7"/>
<evidence type="ECO:0000259" key="1">
    <source>
        <dbReference type="Pfam" id="PF12680"/>
    </source>
</evidence>
<dbReference type="OrthoDB" id="7658823at2"/>
<dbReference type="Proteomes" id="UP000240418">
    <property type="component" value="Unassembled WGS sequence"/>
</dbReference>
<organism evidence="2 3">
    <name type="scientific">Shimia abyssi</name>
    <dbReference type="NCBI Taxonomy" id="1662395"/>
    <lineage>
        <taxon>Bacteria</taxon>
        <taxon>Pseudomonadati</taxon>
        <taxon>Pseudomonadota</taxon>
        <taxon>Alphaproteobacteria</taxon>
        <taxon>Rhodobacterales</taxon>
        <taxon>Roseobacteraceae</taxon>
    </lineage>
</organism>
<reference evidence="2 3" key="1">
    <citation type="submission" date="2018-03" db="EMBL/GenBank/DDBJ databases">
        <title>Genomic Encyclopedia of Archaeal and Bacterial Type Strains, Phase II (KMG-II): from individual species to whole genera.</title>
        <authorList>
            <person name="Goeker M."/>
        </authorList>
    </citation>
    <scope>NUCLEOTIDE SEQUENCE [LARGE SCALE GENOMIC DNA]</scope>
    <source>
        <strain evidence="2 3">DSM 100673</strain>
    </source>
</reference>
<dbReference type="Gene3D" id="3.10.450.50">
    <property type="match status" value="1"/>
</dbReference>
<dbReference type="InterPro" id="IPR037401">
    <property type="entry name" value="SnoaL-like"/>
</dbReference>
<dbReference type="InterPro" id="IPR032710">
    <property type="entry name" value="NTF2-like_dom_sf"/>
</dbReference>
<gene>
    <name evidence="2" type="ORF">CLV88_101636</name>
</gene>
<evidence type="ECO:0000313" key="3">
    <source>
        <dbReference type="Proteomes" id="UP000240418"/>
    </source>
</evidence>
<feature type="domain" description="SnoaL-like" evidence="1">
    <location>
        <begin position="6"/>
        <end position="89"/>
    </location>
</feature>
<dbReference type="SUPFAM" id="SSF54427">
    <property type="entry name" value="NTF2-like"/>
    <property type="match status" value="1"/>
</dbReference>
<protein>
    <submittedName>
        <fullName evidence="2">SnoaL-like protein</fullName>
    </submittedName>
</protein>
<evidence type="ECO:0000313" key="2">
    <source>
        <dbReference type="EMBL" id="PSL22211.1"/>
    </source>
</evidence>
<sequence>MSEHITAFFAAWGETDADKRAATLANCVSPDISYLDPRTPEPITGLAALNDYVAMYSQMAPGATARVANLSETGPMARATVEFAMSDGMKQNGQYFVETDDQSRPTRMVGFVGMGEPE</sequence>